<dbReference type="EC" id="6.3.2.10" evidence="11"/>
<keyword evidence="6 10" id="KW-0133">Cell shape</keyword>
<comment type="catalytic activity">
    <reaction evidence="11">
        <text>D-alanyl-D-alanine + UDP-N-acetyl-alpha-D-muramoyl-L-alanyl-gamma-D-glutamyl-meso-2,6-diaminopimelate + ATP = UDP-N-acetyl-alpha-D-muramoyl-L-alanyl-gamma-D-glutamyl-meso-2,6-diaminopimeloyl-D-alanyl-D-alanine + ADP + phosphate + H(+)</text>
        <dbReference type="Rhea" id="RHEA:28374"/>
        <dbReference type="ChEBI" id="CHEBI:15378"/>
        <dbReference type="ChEBI" id="CHEBI:30616"/>
        <dbReference type="ChEBI" id="CHEBI:43474"/>
        <dbReference type="ChEBI" id="CHEBI:57822"/>
        <dbReference type="ChEBI" id="CHEBI:61386"/>
        <dbReference type="ChEBI" id="CHEBI:83905"/>
        <dbReference type="ChEBI" id="CHEBI:456216"/>
        <dbReference type="EC" id="6.3.2.10"/>
    </reaction>
</comment>
<evidence type="ECO:0000256" key="10">
    <source>
        <dbReference type="HAMAP-Rule" id="MF_00047"/>
    </source>
</evidence>
<dbReference type="SUPFAM" id="SSF53623">
    <property type="entry name" value="MurD-like peptide ligases, catalytic domain"/>
    <property type="match status" value="1"/>
</dbReference>
<dbReference type="HAMAP" id="MF_00047">
    <property type="entry name" value="Dala_Dala_lig"/>
    <property type="match status" value="1"/>
</dbReference>
<evidence type="ECO:0000256" key="6">
    <source>
        <dbReference type="ARBA" id="ARBA00022960"/>
    </source>
</evidence>
<comment type="pathway">
    <text evidence="10">Cell wall biogenesis; peptidoglycan biosynthesis.</text>
</comment>
<dbReference type="GO" id="GO:0005524">
    <property type="term" value="F:ATP binding"/>
    <property type="evidence" value="ECO:0007669"/>
    <property type="project" value="UniProtKB-UniRule"/>
</dbReference>
<dbReference type="Proteomes" id="UP000294813">
    <property type="component" value="Unassembled WGS sequence"/>
</dbReference>
<dbReference type="Pfam" id="PF01820">
    <property type="entry name" value="Dala_Dala_lig_N"/>
    <property type="match status" value="1"/>
</dbReference>
<dbReference type="NCBIfam" id="TIGR01205">
    <property type="entry name" value="D_ala_D_alaTIGR"/>
    <property type="match status" value="1"/>
</dbReference>
<dbReference type="PANTHER" id="PTHR43024">
    <property type="entry name" value="UDP-N-ACETYLMURAMOYL-TRIPEPTIDE--D-ALANYL-D-ALANINE LIGASE"/>
    <property type="match status" value="1"/>
</dbReference>
<dbReference type="GO" id="GO:0008360">
    <property type="term" value="P:regulation of cell shape"/>
    <property type="evidence" value="ECO:0007669"/>
    <property type="project" value="UniProtKB-KW"/>
</dbReference>
<evidence type="ECO:0000256" key="8">
    <source>
        <dbReference type="ARBA" id="ARBA00023306"/>
    </source>
</evidence>
<dbReference type="SUPFAM" id="SSF53244">
    <property type="entry name" value="MurD-like peptide ligases, peptide-binding domain"/>
    <property type="match status" value="1"/>
</dbReference>
<dbReference type="InterPro" id="IPR036615">
    <property type="entry name" value="Mur_ligase_C_dom_sf"/>
</dbReference>
<keyword evidence="9 10" id="KW-0961">Cell wall biogenesis/degradation</keyword>
<evidence type="ECO:0000256" key="9">
    <source>
        <dbReference type="ARBA" id="ARBA00023316"/>
    </source>
</evidence>
<dbReference type="InterPro" id="IPR005863">
    <property type="entry name" value="UDP-N-AcMur_synth"/>
</dbReference>
<keyword evidence="14" id="KW-1185">Reference proteome</keyword>
<dbReference type="GO" id="GO:0046872">
    <property type="term" value="F:metal ion binding"/>
    <property type="evidence" value="ECO:0007669"/>
    <property type="project" value="InterPro"/>
</dbReference>
<comment type="similarity">
    <text evidence="10">Belongs to the D-alanine--D-alanine ligase family.</text>
</comment>
<organism evidence="13 14">
    <name type="scientific">Heliophilum fasciatum</name>
    <dbReference type="NCBI Taxonomy" id="35700"/>
    <lineage>
        <taxon>Bacteria</taxon>
        <taxon>Bacillati</taxon>
        <taxon>Bacillota</taxon>
        <taxon>Clostridia</taxon>
        <taxon>Eubacteriales</taxon>
        <taxon>Heliobacteriaceae</taxon>
        <taxon>Heliophilum</taxon>
    </lineage>
</organism>
<dbReference type="GO" id="GO:0008766">
    <property type="term" value="F:UDP-N-acetylmuramoylalanyl-D-glutamyl-2,6-diaminopimelate-D-alanyl-D-alanine ligase activity"/>
    <property type="evidence" value="ECO:0007669"/>
    <property type="project" value="RHEA"/>
</dbReference>
<sequence>MNIVVLAGGLSSERDVSIATGVMVCKSLRKKGHKALLIDVFFGYENENSDISRIFEVDYDFDAEASSIKEFAPDIEKIKSMRNDHDDGFIGKNVIEICKMADIVFMALHGDNGENGKLQACFDLFGIKYTGSRYLGSALAMNKGLAKQLFYANQITTPAGKLFTATHTVNDYINDEMAYPCVVKPCSGGSSIGVSIVHNREEYLKAMELAFVGEKEVLVEQYIKGREFSVGILGGKCLPVIEIVPKDGFYDYANKYQKGKADEFCPADLDPVITGRMQEAALRVYHVLRLDTYARIDFLLDEHNAIYCLEANTLPGMTPTSLLPQEAAAIGISHEDLCEQIIEEAFLLYQDKEDHRQRHDGTIQYQRKDMKNRQPDTMKPMTLDQVAAACGGTYHGDEQLRQATITGVTIDSRNVEAGFLFIPIKGKIFDGHNFIASAIEKKALCCLSEKEIPGASHPYIRVNDCFQALKDLASYYRGLFDIKVVGITGSVGKTTTKEMIASVLSEKYQVLKTQGNYNNEIGVPLTLFRLRDHHEVAVIEMGVSDFGEMRNLSRIVRPDVCVITNIGFSHLEKLGNPEGVLQAKSEIFEHMAEEGAIFLNGDDPLLRSIQTANAITPYYYGFEHTNDFYADNIVNMGVKGINCDICFAGGKANITIPSFGRQMITNALSAFAVGYRFELTPLRIKKGIEGFTPANNRFNVIETEYMTIIDDCYNANPTSMKAAIDALDDLVGRKVCILGDMKELGEESLKLHEEVGRHVADHHVDLLICAGPMAKSIAQGAVEANPPCTVLYFPELEAMKKVLPSVINKNDVVLVKASRSMKFDGIIEELRLLSE</sequence>
<dbReference type="InterPro" id="IPR005905">
    <property type="entry name" value="D_ala_D_ala"/>
</dbReference>
<evidence type="ECO:0000313" key="13">
    <source>
        <dbReference type="EMBL" id="TCP64403.1"/>
    </source>
</evidence>
<dbReference type="NCBIfam" id="NF002378">
    <property type="entry name" value="PRK01372.1"/>
    <property type="match status" value="1"/>
</dbReference>
<protein>
    <recommendedName>
        <fullName evidence="10 11">Multifunctional fusion protein</fullName>
    </recommendedName>
    <domain>
        <recommendedName>
            <fullName evidence="10">D-alanine--D-alanine ligase</fullName>
            <ecNumber evidence="10">6.3.2.4</ecNumber>
        </recommendedName>
        <alternativeName>
            <fullName evidence="10">D-Ala-D-Ala ligase</fullName>
        </alternativeName>
        <alternativeName>
            <fullName evidence="10">D-alanylalanine synthetase</fullName>
        </alternativeName>
    </domain>
    <domain>
        <recommendedName>
            <fullName evidence="11">UDP-N-acetylmuramoyl-tripeptide--D-alanyl-D-alanine ligase</fullName>
            <ecNumber evidence="11">6.3.2.10</ecNumber>
        </recommendedName>
        <alternativeName>
            <fullName evidence="11">D-alanyl-D-alanine-adding enzyme</fullName>
        </alternativeName>
    </domain>
</protein>
<dbReference type="UniPathway" id="UPA00219"/>
<comment type="similarity">
    <text evidence="11">Belongs to the MurCDEF family. MurF subfamily.</text>
</comment>
<dbReference type="InterPro" id="IPR016185">
    <property type="entry name" value="PreATP-grasp_dom_sf"/>
</dbReference>
<keyword evidence="4 11" id="KW-0547">Nucleotide-binding</keyword>
<dbReference type="EMBL" id="SLXT01000010">
    <property type="protein sequence ID" value="TCP64403.1"/>
    <property type="molecule type" value="Genomic_DNA"/>
</dbReference>
<dbReference type="InterPro" id="IPR036565">
    <property type="entry name" value="Mur-like_cat_sf"/>
</dbReference>
<keyword evidence="3 11" id="KW-0132">Cell division</keyword>
<keyword evidence="1 10" id="KW-0963">Cytoplasm</keyword>
<dbReference type="Pfam" id="PF01225">
    <property type="entry name" value="Mur_ligase"/>
    <property type="match status" value="1"/>
</dbReference>
<dbReference type="GO" id="GO:0008716">
    <property type="term" value="F:D-alanine-D-alanine ligase activity"/>
    <property type="evidence" value="ECO:0007669"/>
    <property type="project" value="UniProtKB-UniRule"/>
</dbReference>
<dbReference type="Gene3D" id="3.40.1390.10">
    <property type="entry name" value="MurE/MurF, N-terminal domain"/>
    <property type="match status" value="1"/>
</dbReference>
<keyword evidence="5 11" id="KW-0067">ATP-binding</keyword>
<dbReference type="HAMAP" id="MF_02019">
    <property type="entry name" value="MurF"/>
    <property type="match status" value="1"/>
</dbReference>
<comment type="catalytic activity">
    <reaction evidence="10">
        <text>2 D-alanine + ATP = D-alanyl-D-alanine + ADP + phosphate + H(+)</text>
        <dbReference type="Rhea" id="RHEA:11224"/>
        <dbReference type="ChEBI" id="CHEBI:15378"/>
        <dbReference type="ChEBI" id="CHEBI:30616"/>
        <dbReference type="ChEBI" id="CHEBI:43474"/>
        <dbReference type="ChEBI" id="CHEBI:57416"/>
        <dbReference type="ChEBI" id="CHEBI:57822"/>
        <dbReference type="ChEBI" id="CHEBI:456216"/>
        <dbReference type="EC" id="6.3.2.4"/>
    </reaction>
</comment>
<dbReference type="Pfam" id="PF08245">
    <property type="entry name" value="Mur_ligase_M"/>
    <property type="match status" value="1"/>
</dbReference>
<dbReference type="SUPFAM" id="SSF63418">
    <property type="entry name" value="MurE/MurF N-terminal domain"/>
    <property type="match status" value="1"/>
</dbReference>
<dbReference type="PANTHER" id="PTHR43024:SF1">
    <property type="entry name" value="UDP-N-ACETYLMURAMOYL-TRIPEPTIDE--D-ALANYL-D-ALANINE LIGASE"/>
    <property type="match status" value="1"/>
</dbReference>
<dbReference type="GO" id="GO:0009252">
    <property type="term" value="P:peptidoglycan biosynthetic process"/>
    <property type="evidence" value="ECO:0007669"/>
    <property type="project" value="UniProtKB-UniRule"/>
</dbReference>
<dbReference type="GO" id="GO:0047480">
    <property type="term" value="F:UDP-N-acetylmuramoyl-tripeptide-D-alanyl-D-alanine ligase activity"/>
    <property type="evidence" value="ECO:0007669"/>
    <property type="project" value="UniProtKB-UniRule"/>
</dbReference>
<evidence type="ECO:0000259" key="12">
    <source>
        <dbReference type="PROSITE" id="PS50975"/>
    </source>
</evidence>
<dbReference type="InterPro" id="IPR051046">
    <property type="entry name" value="MurCDEF_CellWall_CoF430Synth"/>
</dbReference>
<keyword evidence="7 10" id="KW-0573">Peptidoglycan synthesis</keyword>
<dbReference type="AlphaFoldDB" id="A0A4R2RML9"/>
<dbReference type="SUPFAM" id="SSF52440">
    <property type="entry name" value="PreATP-grasp domain"/>
    <property type="match status" value="1"/>
</dbReference>
<dbReference type="Pfam" id="PF02875">
    <property type="entry name" value="Mur_ligase_C"/>
    <property type="match status" value="1"/>
</dbReference>
<evidence type="ECO:0000256" key="1">
    <source>
        <dbReference type="ARBA" id="ARBA00022490"/>
    </source>
</evidence>
<evidence type="ECO:0000256" key="11">
    <source>
        <dbReference type="HAMAP-Rule" id="MF_02019"/>
    </source>
</evidence>
<dbReference type="InterPro" id="IPR011127">
    <property type="entry name" value="Dala_Dala_lig_N"/>
</dbReference>
<dbReference type="NCBIfam" id="TIGR01143">
    <property type="entry name" value="murF"/>
    <property type="match status" value="1"/>
</dbReference>
<dbReference type="InterPro" id="IPR011095">
    <property type="entry name" value="Dala_Dala_lig_C"/>
</dbReference>
<evidence type="ECO:0000256" key="2">
    <source>
        <dbReference type="ARBA" id="ARBA00022598"/>
    </source>
</evidence>
<dbReference type="Gene3D" id="3.40.50.20">
    <property type="match status" value="1"/>
</dbReference>
<dbReference type="GO" id="GO:0005737">
    <property type="term" value="C:cytoplasm"/>
    <property type="evidence" value="ECO:0007669"/>
    <property type="project" value="UniProtKB-SubCell"/>
</dbReference>
<accession>A0A4R2RML9</accession>
<dbReference type="InterPro" id="IPR011761">
    <property type="entry name" value="ATP-grasp"/>
</dbReference>
<dbReference type="Gene3D" id="3.30.1490.20">
    <property type="entry name" value="ATP-grasp fold, A domain"/>
    <property type="match status" value="1"/>
</dbReference>
<dbReference type="RefSeq" id="WP_320055180.1">
    <property type="nucleotide sequence ID" value="NZ_JAOQNU010000010.1"/>
</dbReference>
<comment type="function">
    <text evidence="11">Involved in cell wall formation. Catalyzes the final step in the synthesis of UDP-N-acetylmuramoyl-pentapeptide, the precursor of murein.</text>
</comment>
<evidence type="ECO:0000256" key="3">
    <source>
        <dbReference type="ARBA" id="ARBA00022618"/>
    </source>
</evidence>
<evidence type="ECO:0000313" key="14">
    <source>
        <dbReference type="Proteomes" id="UP000294813"/>
    </source>
</evidence>
<dbReference type="EC" id="6.3.2.4" evidence="10"/>
<evidence type="ECO:0000256" key="4">
    <source>
        <dbReference type="ARBA" id="ARBA00022741"/>
    </source>
</evidence>
<dbReference type="InterPro" id="IPR013221">
    <property type="entry name" value="Mur_ligase_cen"/>
</dbReference>
<gene>
    <name evidence="10" type="primary">ddl</name>
    <name evidence="11" type="synonym">murF</name>
    <name evidence="13" type="ORF">EDD73_110102</name>
</gene>
<feature type="domain" description="ATP-grasp" evidence="12">
    <location>
        <begin position="147"/>
        <end position="343"/>
    </location>
</feature>
<dbReference type="SUPFAM" id="SSF56059">
    <property type="entry name" value="Glutathione synthetase ATP-binding domain-like"/>
    <property type="match status" value="1"/>
</dbReference>
<dbReference type="Pfam" id="PF07478">
    <property type="entry name" value="Dala_Dala_lig_C"/>
    <property type="match status" value="1"/>
</dbReference>
<dbReference type="InterPro" id="IPR000291">
    <property type="entry name" value="D-Ala_lig_Van_CS"/>
</dbReference>
<dbReference type="GO" id="GO:0071555">
    <property type="term" value="P:cell wall organization"/>
    <property type="evidence" value="ECO:0007669"/>
    <property type="project" value="UniProtKB-KW"/>
</dbReference>
<dbReference type="PROSITE" id="PS00843">
    <property type="entry name" value="DALA_DALA_LIGASE_1"/>
    <property type="match status" value="1"/>
</dbReference>
<dbReference type="InterPro" id="IPR035911">
    <property type="entry name" value="MurE/MurF_N"/>
</dbReference>
<dbReference type="Gene3D" id="3.90.190.20">
    <property type="entry name" value="Mur ligase, C-terminal domain"/>
    <property type="match status" value="1"/>
</dbReference>
<dbReference type="GO" id="GO:0051301">
    <property type="term" value="P:cell division"/>
    <property type="evidence" value="ECO:0007669"/>
    <property type="project" value="UniProtKB-KW"/>
</dbReference>
<dbReference type="InterPro" id="IPR013815">
    <property type="entry name" value="ATP_grasp_subdomain_1"/>
</dbReference>
<evidence type="ECO:0000256" key="5">
    <source>
        <dbReference type="ARBA" id="ARBA00022840"/>
    </source>
</evidence>
<proteinExistence type="inferred from homology"/>
<comment type="caution">
    <text evidence="13">The sequence shown here is derived from an EMBL/GenBank/DDBJ whole genome shotgun (WGS) entry which is preliminary data.</text>
</comment>
<name>A0A4R2RML9_9FIRM</name>
<keyword evidence="8 11" id="KW-0131">Cell cycle</keyword>
<comment type="function">
    <text evidence="10">Cell wall formation.</text>
</comment>
<dbReference type="Gene3D" id="3.30.470.20">
    <property type="entry name" value="ATP-grasp fold, B domain"/>
    <property type="match status" value="1"/>
</dbReference>
<dbReference type="Gene3D" id="3.40.1190.10">
    <property type="entry name" value="Mur-like, catalytic domain"/>
    <property type="match status" value="1"/>
</dbReference>
<reference evidence="13 14" key="1">
    <citation type="submission" date="2019-03" db="EMBL/GenBank/DDBJ databases">
        <title>Genomic Encyclopedia of Type Strains, Phase IV (KMG-IV): sequencing the most valuable type-strain genomes for metagenomic binning, comparative biology and taxonomic classification.</title>
        <authorList>
            <person name="Goeker M."/>
        </authorList>
    </citation>
    <scope>NUCLEOTIDE SEQUENCE [LARGE SCALE GENOMIC DNA]</scope>
    <source>
        <strain evidence="13 14">DSM 11170</strain>
    </source>
</reference>
<comment type="subcellular location">
    <subcellularLocation>
        <location evidence="10">Cytoplasm</location>
    </subcellularLocation>
</comment>
<dbReference type="InterPro" id="IPR000713">
    <property type="entry name" value="Mur_ligase_N"/>
</dbReference>
<evidence type="ECO:0000256" key="7">
    <source>
        <dbReference type="ARBA" id="ARBA00022984"/>
    </source>
</evidence>
<dbReference type="InterPro" id="IPR004101">
    <property type="entry name" value="Mur_ligase_C"/>
</dbReference>
<keyword evidence="2 10" id="KW-0436">Ligase</keyword>
<feature type="binding site" evidence="11">
    <location>
        <begin position="489"/>
        <end position="495"/>
    </location>
    <ligand>
        <name>ATP</name>
        <dbReference type="ChEBI" id="CHEBI:30616"/>
    </ligand>
</feature>
<dbReference type="PROSITE" id="PS50975">
    <property type="entry name" value="ATP_GRASP"/>
    <property type="match status" value="1"/>
</dbReference>